<gene>
    <name evidence="5" type="ORF">J7S33_31795</name>
    <name evidence="4" type="ORF">JOE68_006060</name>
</gene>
<dbReference type="InterPro" id="IPR003594">
    <property type="entry name" value="HATPase_dom"/>
</dbReference>
<dbReference type="GO" id="GO:0004674">
    <property type="term" value="F:protein serine/threonine kinase activity"/>
    <property type="evidence" value="ECO:0007669"/>
    <property type="project" value="UniProtKB-KW"/>
</dbReference>
<dbReference type="CDD" id="cd16936">
    <property type="entry name" value="HATPase_RsbW-like"/>
    <property type="match status" value="1"/>
</dbReference>
<evidence type="ECO:0000313" key="5">
    <source>
        <dbReference type="EMBL" id="QTR03432.1"/>
    </source>
</evidence>
<sequence length="309" mass="32979">MTGTPGLVHQGLVYGSDEDFLAATVPFCLEGLDRGDEVLAITRPGNLDLLRQALGDAAGEVGFTAAEEWYRTPGRTLAAYHRRVDGHTAPGRRVRVIGEPVWHGRDELETAEWIRYEAAINVAFAGSAAWIVCPYDSRALPAPVVAGARRTHPQLVTGAGVERSRDYAHPHDGTWERRPTPVRAEGEATMGFDADLTAVRSFVAATAAALGASPGRVDHLVFAVNEVAANAVQHGGGRGEVSLWRAGARVVCDVRDRGRGGAGWFTGYLPPDPAQPRGHGLWAVRQLCDLLEVHAGGPGTTVRLHLGVD</sequence>
<dbReference type="Pfam" id="PF13581">
    <property type="entry name" value="HATPase_c_2"/>
    <property type="match status" value="1"/>
</dbReference>
<accession>A0A8T8HY28</accession>
<keyword evidence="5" id="KW-0418">Kinase</keyword>
<keyword evidence="5" id="KW-0808">Transferase</keyword>
<evidence type="ECO:0000313" key="7">
    <source>
        <dbReference type="Proteomes" id="UP001195724"/>
    </source>
</evidence>
<evidence type="ECO:0000259" key="2">
    <source>
        <dbReference type="Pfam" id="PF13581"/>
    </source>
</evidence>
<dbReference type="EMBL" id="JAFBCL010000001">
    <property type="protein sequence ID" value="MBM7815195.1"/>
    <property type="molecule type" value="Genomic_DNA"/>
</dbReference>
<dbReference type="InterPro" id="IPR025847">
    <property type="entry name" value="MEDS_domain"/>
</dbReference>
<reference evidence="5" key="2">
    <citation type="submission" date="2021-04" db="EMBL/GenBank/DDBJ databases">
        <title>Saccharothrix algeriensis WGS.</title>
        <authorList>
            <person name="Stuskova K."/>
            <person name="Hakalova E."/>
            <person name="Tebbal A.B."/>
            <person name="Eichmeier A."/>
        </authorList>
    </citation>
    <scope>NUCLEOTIDE SEQUENCE</scope>
    <source>
        <strain evidence="5">NRRL B-24137</strain>
    </source>
</reference>
<dbReference type="NCBIfam" id="NF041045">
    <property type="entry name" value="RsbA_anti_sig"/>
    <property type="match status" value="1"/>
</dbReference>
<evidence type="ECO:0000313" key="4">
    <source>
        <dbReference type="EMBL" id="MBM7815195.1"/>
    </source>
</evidence>
<dbReference type="Pfam" id="PF14417">
    <property type="entry name" value="MEDS"/>
    <property type="match status" value="1"/>
</dbReference>
<protein>
    <submittedName>
        <fullName evidence="4">Anti-sigma regulatory factor (Ser/Thr protein kinase)</fullName>
    </submittedName>
    <submittedName>
        <fullName evidence="5">Sensor histidine kinase</fullName>
    </submittedName>
</protein>
<dbReference type="PANTHER" id="PTHR35526:SF3">
    <property type="entry name" value="ANTI-SIGMA-F FACTOR RSBW"/>
    <property type="match status" value="1"/>
</dbReference>
<keyword evidence="7" id="KW-1185">Reference proteome</keyword>
<dbReference type="Proteomes" id="UP001195724">
    <property type="component" value="Unassembled WGS sequence"/>
</dbReference>
<dbReference type="EMBL" id="CP072788">
    <property type="protein sequence ID" value="QTR03432.1"/>
    <property type="molecule type" value="Genomic_DNA"/>
</dbReference>
<dbReference type="AlphaFoldDB" id="A0A8T8HY28"/>
<reference evidence="4 7" key="1">
    <citation type="submission" date="2021-01" db="EMBL/GenBank/DDBJ databases">
        <title>Sequencing the genomes of 1000 actinobacteria strains.</title>
        <authorList>
            <person name="Klenk H.-P."/>
        </authorList>
    </citation>
    <scope>NUCLEOTIDE SEQUENCE [LARGE SCALE GENOMIC DNA]</scope>
    <source>
        <strain evidence="4 7">DSM 44581</strain>
    </source>
</reference>
<evidence type="ECO:0000256" key="1">
    <source>
        <dbReference type="ARBA" id="ARBA00022527"/>
    </source>
</evidence>
<feature type="domain" description="Histidine kinase/HSP90-like ATPase" evidence="2">
    <location>
        <begin position="195"/>
        <end position="304"/>
    </location>
</feature>
<dbReference type="SUPFAM" id="SSF55874">
    <property type="entry name" value="ATPase domain of HSP90 chaperone/DNA topoisomerase II/histidine kinase"/>
    <property type="match status" value="1"/>
</dbReference>
<proteinExistence type="predicted"/>
<keyword evidence="1" id="KW-0723">Serine/threonine-protein kinase</keyword>
<dbReference type="PANTHER" id="PTHR35526">
    <property type="entry name" value="ANTI-SIGMA-F FACTOR RSBW-RELATED"/>
    <property type="match status" value="1"/>
</dbReference>
<dbReference type="InterPro" id="IPR050267">
    <property type="entry name" value="Anti-sigma-factor_SerPK"/>
</dbReference>
<dbReference type="Proteomes" id="UP000671828">
    <property type="component" value="Chromosome"/>
</dbReference>
<feature type="domain" description="MEDS" evidence="3">
    <location>
        <begin position="9"/>
        <end position="153"/>
    </location>
</feature>
<dbReference type="Gene3D" id="3.30.565.10">
    <property type="entry name" value="Histidine kinase-like ATPase, C-terminal domain"/>
    <property type="match status" value="1"/>
</dbReference>
<organism evidence="5 6">
    <name type="scientific">Saccharothrix algeriensis</name>
    <dbReference type="NCBI Taxonomy" id="173560"/>
    <lineage>
        <taxon>Bacteria</taxon>
        <taxon>Bacillati</taxon>
        <taxon>Actinomycetota</taxon>
        <taxon>Actinomycetes</taxon>
        <taxon>Pseudonocardiales</taxon>
        <taxon>Pseudonocardiaceae</taxon>
        <taxon>Saccharothrix</taxon>
    </lineage>
</organism>
<evidence type="ECO:0000313" key="6">
    <source>
        <dbReference type="Proteomes" id="UP000671828"/>
    </source>
</evidence>
<dbReference type="RefSeq" id="WP_204845744.1">
    <property type="nucleotide sequence ID" value="NZ_JAFBCL010000001.1"/>
</dbReference>
<evidence type="ECO:0000259" key="3">
    <source>
        <dbReference type="Pfam" id="PF14417"/>
    </source>
</evidence>
<name>A0A8T8HY28_9PSEU</name>
<dbReference type="InterPro" id="IPR036890">
    <property type="entry name" value="HATPase_C_sf"/>
</dbReference>
<dbReference type="InterPro" id="IPR047718">
    <property type="entry name" value="RsbA-like_anti_sig"/>
</dbReference>